<sequence>MSEHEPHPVYDPASDMQGLVRKRGFFTQDNLPTISRLALTTERKRARNGAVLAWELIQKGNTTAEFSRARMRPKTFAVVPAFFPFTAGFPSQENRIFAENLRNTGGLCPI</sequence>
<organism evidence="1">
    <name type="scientific">Leptospira ellisii</name>
    <dbReference type="NCBI Taxonomy" id="2023197"/>
    <lineage>
        <taxon>Bacteria</taxon>
        <taxon>Pseudomonadati</taxon>
        <taxon>Spirochaetota</taxon>
        <taxon>Spirochaetia</taxon>
        <taxon>Leptospirales</taxon>
        <taxon>Leptospiraceae</taxon>
        <taxon>Leptospira</taxon>
    </lineage>
</organism>
<name>A0A2N0B8X1_9LEPT</name>
<dbReference type="EMBL" id="NPEF01000094">
    <property type="protein sequence ID" value="PJZ92933.1"/>
    <property type="molecule type" value="Genomic_DNA"/>
</dbReference>
<reference evidence="1" key="1">
    <citation type="submission" date="2017-07" db="EMBL/GenBank/DDBJ databases">
        <title>Leptospira spp. isolated from tropical soils.</title>
        <authorList>
            <person name="Thibeaux R."/>
            <person name="Iraola G."/>
            <person name="Ferres I."/>
            <person name="Bierque E."/>
            <person name="Girault D."/>
            <person name="Soupe-Gilbert M.-E."/>
            <person name="Picardeau M."/>
            <person name="Goarant C."/>
        </authorList>
    </citation>
    <scope>NUCLEOTIDE SEQUENCE [LARGE SCALE GENOMIC DNA]</scope>
    <source>
        <strain evidence="1">ATI7-C-A5</strain>
    </source>
</reference>
<protein>
    <submittedName>
        <fullName evidence="1">Uncharacterized protein</fullName>
    </submittedName>
</protein>
<evidence type="ECO:0000313" key="1">
    <source>
        <dbReference type="EMBL" id="PJZ92933.1"/>
    </source>
</evidence>
<proteinExistence type="predicted"/>
<comment type="caution">
    <text evidence="1">The sequence shown here is derived from an EMBL/GenBank/DDBJ whole genome shotgun (WGS) entry which is preliminary data.</text>
</comment>
<dbReference type="AlphaFoldDB" id="A0A2N0B8X1"/>
<gene>
    <name evidence="1" type="ORF">CH379_10530</name>
</gene>
<accession>A0A2N0B8X1</accession>